<dbReference type="GO" id="GO:0005524">
    <property type="term" value="F:ATP binding"/>
    <property type="evidence" value="ECO:0007669"/>
    <property type="project" value="UniProtKB-KW"/>
</dbReference>
<evidence type="ECO:0000313" key="5">
    <source>
        <dbReference type="Proteomes" id="UP001221142"/>
    </source>
</evidence>
<dbReference type="GO" id="GO:0016020">
    <property type="term" value="C:membrane"/>
    <property type="evidence" value="ECO:0007669"/>
    <property type="project" value="TreeGrafter"/>
</dbReference>
<dbReference type="PANTHER" id="PTHR43272">
    <property type="entry name" value="LONG-CHAIN-FATTY-ACID--COA LIGASE"/>
    <property type="match status" value="1"/>
</dbReference>
<dbReference type="InterPro" id="IPR042099">
    <property type="entry name" value="ANL_N_sf"/>
</dbReference>
<evidence type="ECO:0000259" key="3">
    <source>
        <dbReference type="Pfam" id="PF00501"/>
    </source>
</evidence>
<sequence>MATFLAQDAVLPLPETLPYDKQSVPVPGTKRPGQTAHYVNGLWGPLDLAKHAIKTLPDIFTSGLSTGKDKPLLGYRPLLSKNSLKFGPRYEWYTFGQVDTRRRELGSAIHHLFQTKVCGGGELDTVGLWSINRPEWQMVDLALQAYNKVSVSLYDTLGKDSVEYIINHAHLTIIFATLDHIPGLLKIVHKTPLKVIVSIDALTPETSRVLTEWGQVHGVLVKDLNEMVALGQANLIELLPVSPSDVASICYTSGTTNMPKGVVITHQQFSSSVITNLLGTELPSDGSCMLSYLPLAHIYERVNEMASTAIGGRIGFFTGDPLRLIEDCQVLKPNFFPGVPRVLNRIYQAVMATADVPGFKGDLFRRAYQAKLEKFRTTGDNTHLFWDALVFRKIRAVLGGNLLLISSGSAPISRDVIEFLNVAFSCYVSEGYGMTEGCAIGTKSWKGDKGAGGTVGPVQAATEVKLIDVPAMGYTSEDKPNPRGEICMRGVTCFTTYYKDEKNTKESIDEEGWLHTGDVGEIDSCGRLKIVDRVKNIMKLAQGEYVALEKIENVYSVCPIVAQIYIHGDPLQAFLVGVVIPDPVLLAGLVSKMSGGKTVVSPEDMQALSEACRAPRVNKLILDMLTKEGNKEGLKGFESVKRIQVSMDAFNIEDGTLTPTLKVRRKDAYLKFKAELDGLYTLAEPSSVAKL</sequence>
<evidence type="ECO:0000256" key="1">
    <source>
        <dbReference type="ARBA" id="ARBA00022741"/>
    </source>
</evidence>
<protein>
    <recommendedName>
        <fullName evidence="3">AMP-dependent synthetase/ligase domain-containing protein</fullName>
    </recommendedName>
</protein>
<dbReference type="Gene3D" id="3.40.50.12780">
    <property type="entry name" value="N-terminal domain of ligase-like"/>
    <property type="match status" value="1"/>
</dbReference>
<reference evidence="4" key="1">
    <citation type="submission" date="2023-03" db="EMBL/GenBank/DDBJ databases">
        <title>Massive genome expansion in bonnet fungi (Mycena s.s.) driven by repeated elements and novel gene families across ecological guilds.</title>
        <authorList>
            <consortium name="Lawrence Berkeley National Laboratory"/>
            <person name="Harder C.B."/>
            <person name="Miyauchi S."/>
            <person name="Viragh M."/>
            <person name="Kuo A."/>
            <person name="Thoen E."/>
            <person name="Andreopoulos B."/>
            <person name="Lu D."/>
            <person name="Skrede I."/>
            <person name="Drula E."/>
            <person name="Henrissat B."/>
            <person name="Morin E."/>
            <person name="Kohler A."/>
            <person name="Barry K."/>
            <person name="LaButti K."/>
            <person name="Morin E."/>
            <person name="Salamov A."/>
            <person name="Lipzen A."/>
            <person name="Mereny Z."/>
            <person name="Hegedus B."/>
            <person name="Baldrian P."/>
            <person name="Stursova M."/>
            <person name="Weitz H."/>
            <person name="Taylor A."/>
            <person name="Grigoriev I.V."/>
            <person name="Nagy L.G."/>
            <person name="Martin F."/>
            <person name="Kauserud H."/>
        </authorList>
    </citation>
    <scope>NUCLEOTIDE SEQUENCE</scope>
    <source>
        <strain evidence="4">9284</strain>
    </source>
</reference>
<keyword evidence="5" id="KW-1185">Reference proteome</keyword>
<dbReference type="GO" id="GO:0005783">
    <property type="term" value="C:endoplasmic reticulum"/>
    <property type="evidence" value="ECO:0007669"/>
    <property type="project" value="TreeGrafter"/>
</dbReference>
<accession>A0AAD7BVM5</accession>
<dbReference type="Pfam" id="PF00501">
    <property type="entry name" value="AMP-binding"/>
    <property type="match status" value="1"/>
</dbReference>
<dbReference type="EMBL" id="JARKIF010000008">
    <property type="protein sequence ID" value="KAJ7632188.1"/>
    <property type="molecule type" value="Genomic_DNA"/>
</dbReference>
<feature type="domain" description="AMP-dependent synthetase/ligase" evidence="3">
    <location>
        <begin position="88"/>
        <end position="498"/>
    </location>
</feature>
<organism evidence="4 5">
    <name type="scientific">Roridomyces roridus</name>
    <dbReference type="NCBI Taxonomy" id="1738132"/>
    <lineage>
        <taxon>Eukaryota</taxon>
        <taxon>Fungi</taxon>
        <taxon>Dikarya</taxon>
        <taxon>Basidiomycota</taxon>
        <taxon>Agaricomycotina</taxon>
        <taxon>Agaricomycetes</taxon>
        <taxon>Agaricomycetidae</taxon>
        <taxon>Agaricales</taxon>
        <taxon>Marasmiineae</taxon>
        <taxon>Mycenaceae</taxon>
        <taxon>Roridomyces</taxon>
    </lineage>
</organism>
<keyword evidence="2" id="KW-0067">ATP-binding</keyword>
<dbReference type="Proteomes" id="UP001221142">
    <property type="component" value="Unassembled WGS sequence"/>
</dbReference>
<name>A0AAD7BVM5_9AGAR</name>
<keyword evidence="1" id="KW-0547">Nucleotide-binding</keyword>
<dbReference type="InterPro" id="IPR000873">
    <property type="entry name" value="AMP-dep_synth/lig_dom"/>
</dbReference>
<dbReference type="GO" id="GO:0004467">
    <property type="term" value="F:long-chain fatty acid-CoA ligase activity"/>
    <property type="evidence" value="ECO:0007669"/>
    <property type="project" value="TreeGrafter"/>
</dbReference>
<gene>
    <name evidence="4" type="ORF">FB45DRAFT_1057323</name>
</gene>
<evidence type="ECO:0000256" key="2">
    <source>
        <dbReference type="ARBA" id="ARBA00022840"/>
    </source>
</evidence>
<dbReference type="SUPFAM" id="SSF56801">
    <property type="entry name" value="Acetyl-CoA synthetase-like"/>
    <property type="match status" value="1"/>
</dbReference>
<dbReference type="PANTHER" id="PTHR43272:SF33">
    <property type="entry name" value="AMP-BINDING DOMAIN-CONTAINING PROTEIN-RELATED"/>
    <property type="match status" value="1"/>
</dbReference>
<evidence type="ECO:0000313" key="4">
    <source>
        <dbReference type="EMBL" id="KAJ7632188.1"/>
    </source>
</evidence>
<dbReference type="AlphaFoldDB" id="A0AAD7BVM5"/>
<proteinExistence type="predicted"/>
<comment type="caution">
    <text evidence="4">The sequence shown here is derived from an EMBL/GenBank/DDBJ whole genome shotgun (WGS) entry which is preliminary data.</text>
</comment>